<evidence type="ECO:0000313" key="2">
    <source>
        <dbReference type="Proteomes" id="UP000222788"/>
    </source>
</evidence>
<keyword evidence="2" id="KW-1185">Reference proteome</keyword>
<comment type="caution">
    <text evidence="1">The sequence shown here is derived from an EMBL/GenBank/DDBJ whole genome shotgun (WGS) entry which is preliminary data.</text>
</comment>
<proteinExistence type="predicted"/>
<reference evidence="1 2" key="1">
    <citation type="journal article" date="2013" name="Fungal Biol.">
        <title>Analysis of microsatellite markers in the genome of the plant pathogen Ceratocystis fimbriata.</title>
        <authorList>
            <person name="Simpson M.C."/>
            <person name="Wilken P.M."/>
            <person name="Coetzee M.P."/>
            <person name="Wingfield M.J."/>
            <person name="Wingfield B.D."/>
        </authorList>
    </citation>
    <scope>NUCLEOTIDE SEQUENCE [LARGE SCALE GENOMIC DNA]</scope>
    <source>
        <strain evidence="1 2">CBS 114723</strain>
    </source>
</reference>
<accession>A0A2C5X743</accession>
<reference evidence="1 2" key="2">
    <citation type="journal article" date="2013" name="IMA Fungus">
        <title>IMA Genome-F 1: Ceratocystis fimbriata: Draft nuclear genome sequence for the plant pathogen, Ceratocystis fimbriata.</title>
        <authorList>
            <person name="Wilken P.M."/>
            <person name="Steenkamp E.T."/>
            <person name="Wingfield M.J."/>
            <person name="de Beer Z.W."/>
            <person name="Wingfield B.D."/>
        </authorList>
    </citation>
    <scope>NUCLEOTIDE SEQUENCE [LARGE SCALE GENOMIC DNA]</scope>
    <source>
        <strain evidence="1 2">CBS 114723</strain>
    </source>
</reference>
<sequence length="95" mass="10663">MAFKSSLPSTGLSPADGMTEAGFKGGASILKTLPHRVYSESQMMLRKRHYECVKRAEMLGICKPKRKTASACLAGLEKAMMDGRKWRDVPDYKWH</sequence>
<protein>
    <submittedName>
        <fullName evidence="1">Uncharacterized protein</fullName>
    </submittedName>
</protein>
<organism evidence="1 2">
    <name type="scientific">Ceratocystis fimbriata CBS 114723</name>
    <dbReference type="NCBI Taxonomy" id="1035309"/>
    <lineage>
        <taxon>Eukaryota</taxon>
        <taxon>Fungi</taxon>
        <taxon>Dikarya</taxon>
        <taxon>Ascomycota</taxon>
        <taxon>Pezizomycotina</taxon>
        <taxon>Sordariomycetes</taxon>
        <taxon>Hypocreomycetidae</taxon>
        <taxon>Microascales</taxon>
        <taxon>Ceratocystidaceae</taxon>
        <taxon>Ceratocystis</taxon>
    </lineage>
</organism>
<dbReference type="AlphaFoldDB" id="A0A2C5X743"/>
<dbReference type="Proteomes" id="UP000222788">
    <property type="component" value="Unassembled WGS sequence"/>
</dbReference>
<dbReference type="EMBL" id="APWK03000044">
    <property type="protein sequence ID" value="PHH53454.1"/>
    <property type="molecule type" value="Genomic_DNA"/>
</dbReference>
<evidence type="ECO:0000313" key="1">
    <source>
        <dbReference type="EMBL" id="PHH53454.1"/>
    </source>
</evidence>
<gene>
    <name evidence="1" type="ORF">CFIMG_008198RA00001</name>
</gene>
<name>A0A2C5X743_9PEZI</name>